<evidence type="ECO:0000256" key="8">
    <source>
        <dbReference type="PROSITE-ProRule" id="PRU00023"/>
    </source>
</evidence>
<evidence type="ECO:0000313" key="13">
    <source>
        <dbReference type="RefSeq" id="XP_052114936.1"/>
    </source>
</evidence>
<evidence type="ECO:0000256" key="6">
    <source>
        <dbReference type="ARBA" id="ARBA00023043"/>
    </source>
</evidence>
<dbReference type="RefSeq" id="XP_052114936.1">
    <property type="nucleotide sequence ID" value="XM_052258976.1"/>
</dbReference>
<evidence type="ECO:0000256" key="3">
    <source>
        <dbReference type="ARBA" id="ARBA00022692"/>
    </source>
</evidence>
<evidence type="ECO:0000256" key="9">
    <source>
        <dbReference type="SAM" id="Phobius"/>
    </source>
</evidence>
<proteinExistence type="predicted"/>
<evidence type="ECO:0000256" key="2">
    <source>
        <dbReference type="ARBA" id="ARBA00004413"/>
    </source>
</evidence>
<evidence type="ECO:0000313" key="11">
    <source>
        <dbReference type="Proteomes" id="UP000515211"/>
    </source>
</evidence>
<comment type="subcellular location">
    <subcellularLocation>
        <location evidence="2">Cell membrane</location>
        <topology evidence="2">Peripheral membrane protein</topology>
        <orientation evidence="2">Cytoplasmic side</orientation>
    </subcellularLocation>
    <subcellularLocation>
        <location evidence="1">Membrane</location>
        <topology evidence="1">Multi-pass membrane protein</topology>
    </subcellularLocation>
</comment>
<keyword evidence="11" id="KW-1185">Reference proteome</keyword>
<dbReference type="RefSeq" id="XP_052114937.1">
    <property type="nucleotide sequence ID" value="XM_052258977.1"/>
</dbReference>
<keyword evidence="6 8" id="KW-0040">ANK repeat</keyword>
<dbReference type="InterPro" id="IPR036770">
    <property type="entry name" value="Ankyrin_rpt-contain_sf"/>
</dbReference>
<dbReference type="Pfam" id="PF13962">
    <property type="entry name" value="PGG"/>
    <property type="match status" value="1"/>
</dbReference>
<sequence>MEVEVVDWRQNCHERLEILKNKQFPIFQDVSASQDGMTLQQRLPEEVNILSFELYKAIENENADMFIDELEKVSARKKLPLSDIFEQVTLAGDSMLHVASDMGKGRITELILHHFPNLLNKRNIRGDTPLHVAARSNKNLRLVKVILTQYANDKSRYELEDELTRLTNEYGNTALHEAVYSKDPAVVTELLNADGAVINHSNKSGRLPLHLAIEIGNVKICRLLLKTPFPVNDSFHQCHPLHTVIIKRNLALIRIILANRPELISLRDEDGETALHFAAYVGFVECAQILLKSSALTGMEQNKKGNLPIHLACEKGRVEVVKELLQQEWPSPKVCLNQKGQNILHIAAKNGKANLLKYLLRNKKIEPFTINEKDKNGNTPLHLAAKNLFPEVLFVMTGDERVKLNYVNNDGLTALDIVWFHLSLRATPREKLSYWTLRKSGASCSMRAYKLHRSRSESPQIGIKYDQQTVNIYLIVSTLLVTVTFSAAFSVPGGVYSSDDPNPHNRGMAVLANKKLFKMFTIFNTIAMYCSTIGSMMFLWERLGDDRVAQVAFDYAMLFMCFGVMSVALAFAFAVCLTVSNDSFLAIVITVLAISFISIIISMGVIAFYPYRVRNPLVRRVNRFLIWFSCKFCQYTDRPKKLDTRERNKDAEKNE</sequence>
<feature type="domain" description="PGG" evidence="10">
    <location>
        <begin position="467"/>
        <end position="577"/>
    </location>
</feature>
<dbReference type="AlphaFoldDB" id="A0A6P5N7X0"/>
<feature type="transmembrane region" description="Helical" evidence="9">
    <location>
        <begin position="552"/>
        <end position="580"/>
    </location>
</feature>
<reference evidence="12 13" key="2">
    <citation type="submission" date="2025-04" db="UniProtKB">
        <authorList>
            <consortium name="RefSeq"/>
        </authorList>
    </citation>
    <scope>IDENTIFICATION</scope>
    <source>
        <tissue evidence="12 13">Whole plant</tissue>
    </source>
</reference>
<keyword evidence="4" id="KW-0677">Repeat</keyword>
<reference evidence="11" key="1">
    <citation type="journal article" date="2016" name="Nat. Genet.">
        <title>The genome sequences of Arachis duranensis and Arachis ipaensis, the diploid ancestors of cultivated peanut.</title>
        <authorList>
            <person name="Bertioli D.J."/>
            <person name="Cannon S.B."/>
            <person name="Froenicke L."/>
            <person name="Huang G."/>
            <person name="Farmer A.D."/>
            <person name="Cannon E.K."/>
            <person name="Liu X."/>
            <person name="Gao D."/>
            <person name="Clevenger J."/>
            <person name="Dash S."/>
            <person name="Ren L."/>
            <person name="Moretzsohn M.C."/>
            <person name="Shirasawa K."/>
            <person name="Huang W."/>
            <person name="Vidigal B."/>
            <person name="Abernathy B."/>
            <person name="Chu Y."/>
            <person name="Niederhuth C.E."/>
            <person name="Umale P."/>
            <person name="Araujo A.C."/>
            <person name="Kozik A."/>
            <person name="Kim K.D."/>
            <person name="Burow M.D."/>
            <person name="Varshney R.K."/>
            <person name="Wang X."/>
            <person name="Zhang X."/>
            <person name="Barkley N."/>
            <person name="Guimaraes P.M."/>
            <person name="Isobe S."/>
            <person name="Guo B."/>
            <person name="Liao B."/>
            <person name="Stalker H.T."/>
            <person name="Schmitz R.J."/>
            <person name="Scheffler B.E."/>
            <person name="Leal-Bertioli S.C."/>
            <person name="Xun X."/>
            <person name="Jackson S.A."/>
            <person name="Michelmore R."/>
            <person name="Ozias-Akins P."/>
        </authorList>
    </citation>
    <scope>NUCLEOTIDE SEQUENCE [LARGE SCALE GENOMIC DNA]</scope>
    <source>
        <strain evidence="11">cv. V14167</strain>
    </source>
</reference>
<dbReference type="PANTHER" id="PTHR24186">
    <property type="entry name" value="PROTEIN PHOSPHATASE 1 REGULATORY SUBUNIT"/>
    <property type="match status" value="1"/>
</dbReference>
<dbReference type="GeneID" id="107477925"/>
<dbReference type="PROSITE" id="PS50088">
    <property type="entry name" value="ANK_REPEAT"/>
    <property type="match status" value="6"/>
</dbReference>
<dbReference type="PANTHER" id="PTHR24186:SF46">
    <property type="entry name" value="PROTEIN ACCELERATED CELL DEATH 6-LIKE"/>
    <property type="match status" value="1"/>
</dbReference>
<gene>
    <name evidence="12 13 14" type="primary">LOC107477925</name>
</gene>
<feature type="repeat" description="ANK" evidence="8">
    <location>
        <begin position="270"/>
        <end position="302"/>
    </location>
</feature>
<keyword evidence="3 9" id="KW-0812">Transmembrane</keyword>
<accession>A0A6P5N7X0</accession>
<feature type="repeat" description="ANK" evidence="8">
    <location>
        <begin position="125"/>
        <end position="158"/>
    </location>
</feature>
<dbReference type="PROSITE" id="PS50297">
    <property type="entry name" value="ANK_REP_REGION"/>
    <property type="match status" value="5"/>
</dbReference>
<name>A0A6P5N7X0_ARADU</name>
<dbReference type="GO" id="GO:0005886">
    <property type="term" value="C:plasma membrane"/>
    <property type="evidence" value="ECO:0007669"/>
    <property type="project" value="UniProtKB-SubCell"/>
</dbReference>
<dbReference type="SUPFAM" id="SSF48403">
    <property type="entry name" value="Ankyrin repeat"/>
    <property type="match status" value="1"/>
</dbReference>
<keyword evidence="5 9" id="KW-1133">Transmembrane helix</keyword>
<feature type="transmembrane region" description="Helical" evidence="9">
    <location>
        <begin position="586"/>
        <end position="611"/>
    </location>
</feature>
<organism evidence="11 12">
    <name type="scientific">Arachis duranensis</name>
    <name type="common">Wild peanut</name>
    <dbReference type="NCBI Taxonomy" id="130453"/>
    <lineage>
        <taxon>Eukaryota</taxon>
        <taxon>Viridiplantae</taxon>
        <taxon>Streptophyta</taxon>
        <taxon>Embryophyta</taxon>
        <taxon>Tracheophyta</taxon>
        <taxon>Spermatophyta</taxon>
        <taxon>Magnoliopsida</taxon>
        <taxon>eudicotyledons</taxon>
        <taxon>Gunneridae</taxon>
        <taxon>Pentapetalae</taxon>
        <taxon>rosids</taxon>
        <taxon>fabids</taxon>
        <taxon>Fabales</taxon>
        <taxon>Fabaceae</taxon>
        <taxon>Papilionoideae</taxon>
        <taxon>50 kb inversion clade</taxon>
        <taxon>dalbergioids sensu lato</taxon>
        <taxon>Dalbergieae</taxon>
        <taxon>Pterocarpus clade</taxon>
        <taxon>Arachis</taxon>
    </lineage>
</organism>
<feature type="transmembrane region" description="Helical" evidence="9">
    <location>
        <begin position="472"/>
        <end position="496"/>
    </location>
</feature>
<evidence type="ECO:0000256" key="1">
    <source>
        <dbReference type="ARBA" id="ARBA00004141"/>
    </source>
</evidence>
<feature type="repeat" description="ANK" evidence="8">
    <location>
        <begin position="339"/>
        <end position="362"/>
    </location>
</feature>
<dbReference type="SMART" id="SM00248">
    <property type="entry name" value="ANK"/>
    <property type="match status" value="9"/>
</dbReference>
<dbReference type="Gene3D" id="1.25.40.20">
    <property type="entry name" value="Ankyrin repeat-containing domain"/>
    <property type="match status" value="2"/>
</dbReference>
<feature type="repeat" description="ANK" evidence="8">
    <location>
        <begin position="204"/>
        <end position="226"/>
    </location>
</feature>
<dbReference type="Pfam" id="PF00023">
    <property type="entry name" value="Ank"/>
    <property type="match status" value="1"/>
</dbReference>
<evidence type="ECO:0000256" key="4">
    <source>
        <dbReference type="ARBA" id="ARBA00022737"/>
    </source>
</evidence>
<evidence type="ECO:0000259" key="10">
    <source>
        <dbReference type="Pfam" id="PF13962"/>
    </source>
</evidence>
<feature type="transmembrane region" description="Helical" evidence="9">
    <location>
        <begin position="516"/>
        <end position="540"/>
    </location>
</feature>
<evidence type="ECO:0000313" key="12">
    <source>
        <dbReference type="RefSeq" id="XP_020993478.1"/>
    </source>
</evidence>
<evidence type="ECO:0000313" key="14">
    <source>
        <dbReference type="RefSeq" id="XP_052114937.1"/>
    </source>
</evidence>
<dbReference type="InterPro" id="IPR026961">
    <property type="entry name" value="PGG_dom"/>
</dbReference>
<dbReference type="InterPro" id="IPR002110">
    <property type="entry name" value="Ankyrin_rpt"/>
</dbReference>
<dbReference type="RefSeq" id="XP_020993478.1">
    <property type="nucleotide sequence ID" value="XM_021137819.2"/>
</dbReference>
<feature type="repeat" description="ANK" evidence="8">
    <location>
        <begin position="304"/>
        <end position="326"/>
    </location>
</feature>
<protein>
    <submittedName>
        <fullName evidence="12 13">Protein ACCELERATED CELL DEATH 6 isoform X1</fullName>
    </submittedName>
</protein>
<dbReference type="SUPFAM" id="SSF140860">
    <property type="entry name" value="Pseudo ankyrin repeat-like"/>
    <property type="match status" value="1"/>
</dbReference>
<evidence type="ECO:0000256" key="5">
    <source>
        <dbReference type="ARBA" id="ARBA00022989"/>
    </source>
</evidence>
<dbReference type="Proteomes" id="UP000515211">
    <property type="component" value="Chromosome 3"/>
</dbReference>
<dbReference type="Pfam" id="PF12796">
    <property type="entry name" value="Ank_2"/>
    <property type="match status" value="3"/>
</dbReference>
<keyword evidence="7 9" id="KW-0472">Membrane</keyword>
<dbReference type="KEGG" id="adu:107477925"/>
<feature type="repeat" description="ANK" evidence="8">
    <location>
        <begin position="170"/>
        <end position="203"/>
    </location>
</feature>
<evidence type="ECO:0000256" key="7">
    <source>
        <dbReference type="ARBA" id="ARBA00023136"/>
    </source>
</evidence>